<proteinExistence type="predicted"/>
<name>A0AAQ3NSS5_VIGMU</name>
<evidence type="ECO:0000313" key="2">
    <source>
        <dbReference type="EMBL" id="WVZ15359.1"/>
    </source>
</evidence>
<sequence length="113" mass="11963">MSFGLICILLGSSLSFLLTIASLIFSLCCFFSFVNSLFDFASIFVSSPALSLSAKLSISLPFLLTIASLTPFISCIVSLATFFGSISILLVSSASPLSTKHSQSLHSLSSSFF</sequence>
<feature type="transmembrane region" description="Helical" evidence="1">
    <location>
        <begin position="7"/>
        <end position="38"/>
    </location>
</feature>
<evidence type="ECO:0000313" key="3">
    <source>
        <dbReference type="Proteomes" id="UP001374535"/>
    </source>
</evidence>
<accession>A0AAQ3NSS5</accession>
<keyword evidence="1" id="KW-1133">Transmembrane helix</keyword>
<organism evidence="2 3">
    <name type="scientific">Vigna mungo</name>
    <name type="common">Black gram</name>
    <name type="synonym">Phaseolus mungo</name>
    <dbReference type="NCBI Taxonomy" id="3915"/>
    <lineage>
        <taxon>Eukaryota</taxon>
        <taxon>Viridiplantae</taxon>
        <taxon>Streptophyta</taxon>
        <taxon>Embryophyta</taxon>
        <taxon>Tracheophyta</taxon>
        <taxon>Spermatophyta</taxon>
        <taxon>Magnoliopsida</taxon>
        <taxon>eudicotyledons</taxon>
        <taxon>Gunneridae</taxon>
        <taxon>Pentapetalae</taxon>
        <taxon>rosids</taxon>
        <taxon>fabids</taxon>
        <taxon>Fabales</taxon>
        <taxon>Fabaceae</taxon>
        <taxon>Papilionoideae</taxon>
        <taxon>50 kb inversion clade</taxon>
        <taxon>NPAAA clade</taxon>
        <taxon>indigoferoid/millettioid clade</taxon>
        <taxon>Phaseoleae</taxon>
        <taxon>Vigna</taxon>
    </lineage>
</organism>
<dbReference type="EMBL" id="CP144697">
    <property type="protein sequence ID" value="WVZ15359.1"/>
    <property type="molecule type" value="Genomic_DNA"/>
</dbReference>
<feature type="transmembrane region" description="Helical" evidence="1">
    <location>
        <begin position="58"/>
        <end position="91"/>
    </location>
</feature>
<evidence type="ECO:0000256" key="1">
    <source>
        <dbReference type="SAM" id="Phobius"/>
    </source>
</evidence>
<keyword evidence="1" id="KW-0472">Membrane</keyword>
<protein>
    <submittedName>
        <fullName evidence="2">Uncharacterized protein</fullName>
    </submittedName>
</protein>
<keyword evidence="1" id="KW-0812">Transmembrane</keyword>
<dbReference type="Proteomes" id="UP001374535">
    <property type="component" value="Chromosome 4"/>
</dbReference>
<gene>
    <name evidence="2" type="ORF">V8G54_012925</name>
</gene>
<reference evidence="2 3" key="1">
    <citation type="journal article" date="2023" name="Life. Sci Alliance">
        <title>Evolutionary insights into 3D genome organization and epigenetic landscape of Vigna mungo.</title>
        <authorList>
            <person name="Junaid A."/>
            <person name="Singh B."/>
            <person name="Bhatia S."/>
        </authorList>
    </citation>
    <scope>NUCLEOTIDE SEQUENCE [LARGE SCALE GENOMIC DNA]</scope>
    <source>
        <strain evidence="2">Urdbean</strain>
    </source>
</reference>
<feature type="non-terminal residue" evidence="2">
    <location>
        <position position="1"/>
    </location>
</feature>
<keyword evidence="3" id="KW-1185">Reference proteome</keyword>
<dbReference type="AlphaFoldDB" id="A0AAQ3NSS5"/>